<accession>A0AAD7Y337</accession>
<dbReference type="SMART" id="SM00355">
    <property type="entry name" value="ZnF_C2H2"/>
    <property type="match status" value="3"/>
</dbReference>
<evidence type="ECO:0000256" key="4">
    <source>
        <dbReference type="ARBA" id="ARBA00022833"/>
    </source>
</evidence>
<protein>
    <recommendedName>
        <fullName evidence="7">C2H2-type domain-containing protein</fullName>
    </recommendedName>
</protein>
<comment type="caution">
    <text evidence="8">The sequence shown here is derived from an EMBL/GenBank/DDBJ whole genome shotgun (WGS) entry which is preliminary data.</text>
</comment>
<dbReference type="AlphaFoldDB" id="A0AAD7Y337"/>
<dbReference type="GO" id="GO:0008270">
    <property type="term" value="F:zinc ion binding"/>
    <property type="evidence" value="ECO:0007669"/>
    <property type="project" value="UniProtKB-KW"/>
</dbReference>
<dbReference type="PANTHER" id="PTHR23057">
    <property type="entry name" value="JUXTAPOSED WITH ANOTHER ZINC FINGER PROTEIN 1"/>
    <property type="match status" value="1"/>
</dbReference>
<evidence type="ECO:0000256" key="2">
    <source>
        <dbReference type="ARBA" id="ARBA00022737"/>
    </source>
</evidence>
<keyword evidence="9" id="KW-1185">Reference proteome</keyword>
<dbReference type="GeneID" id="83208497"/>
<keyword evidence="4" id="KW-0862">Zinc</keyword>
<keyword evidence="3 5" id="KW-0863">Zinc-finger</keyword>
<evidence type="ECO:0000256" key="1">
    <source>
        <dbReference type="ARBA" id="ARBA00022723"/>
    </source>
</evidence>
<evidence type="ECO:0000256" key="5">
    <source>
        <dbReference type="PROSITE-ProRule" id="PRU00042"/>
    </source>
</evidence>
<gene>
    <name evidence="8" type="ORF">O0I10_001079</name>
</gene>
<name>A0AAD7Y337_9FUNG</name>
<reference evidence="8 9" key="1">
    <citation type="submission" date="2023-03" db="EMBL/GenBank/DDBJ databases">
        <title>Genome sequence of Lichtheimia ornata CBS 291.66.</title>
        <authorList>
            <person name="Mohabir J.T."/>
            <person name="Shea T.P."/>
            <person name="Kurbessoian T."/>
            <person name="Berby B."/>
            <person name="Fontaine J."/>
            <person name="Livny J."/>
            <person name="Gnirke A."/>
            <person name="Stajich J.E."/>
            <person name="Cuomo C.A."/>
        </authorList>
    </citation>
    <scope>NUCLEOTIDE SEQUENCE [LARGE SCALE GENOMIC DNA]</scope>
    <source>
        <strain evidence="8">CBS 291.66</strain>
    </source>
</reference>
<dbReference type="InterPro" id="IPR036236">
    <property type="entry name" value="Znf_C2H2_sf"/>
</dbReference>
<organism evidence="8 9">
    <name type="scientific">Lichtheimia ornata</name>
    <dbReference type="NCBI Taxonomy" id="688661"/>
    <lineage>
        <taxon>Eukaryota</taxon>
        <taxon>Fungi</taxon>
        <taxon>Fungi incertae sedis</taxon>
        <taxon>Mucoromycota</taxon>
        <taxon>Mucoromycotina</taxon>
        <taxon>Mucoromycetes</taxon>
        <taxon>Mucorales</taxon>
        <taxon>Lichtheimiaceae</taxon>
        <taxon>Lichtheimia</taxon>
    </lineage>
</organism>
<keyword evidence="2" id="KW-0677">Repeat</keyword>
<dbReference type="SUPFAM" id="SSF57667">
    <property type="entry name" value="beta-beta-alpha zinc fingers"/>
    <property type="match status" value="1"/>
</dbReference>
<dbReference type="PANTHER" id="PTHR23057:SF0">
    <property type="entry name" value="JUXTAPOSED WITH ANOTHER ZINC FINGER PROTEIN 1"/>
    <property type="match status" value="1"/>
</dbReference>
<dbReference type="Gene3D" id="3.30.160.60">
    <property type="entry name" value="Classic Zinc Finger"/>
    <property type="match status" value="1"/>
</dbReference>
<feature type="region of interest" description="Disordered" evidence="6">
    <location>
        <begin position="144"/>
        <end position="197"/>
    </location>
</feature>
<feature type="compositionally biased region" description="Low complexity" evidence="6">
    <location>
        <begin position="181"/>
        <end position="192"/>
    </location>
</feature>
<dbReference type="PROSITE" id="PS00028">
    <property type="entry name" value="ZINC_FINGER_C2H2_1"/>
    <property type="match status" value="2"/>
</dbReference>
<dbReference type="Proteomes" id="UP001234581">
    <property type="component" value="Unassembled WGS sequence"/>
</dbReference>
<dbReference type="InterPro" id="IPR051580">
    <property type="entry name" value="ZnF-Chromatin_assoc"/>
</dbReference>
<dbReference type="PROSITE" id="PS50157">
    <property type="entry name" value="ZINC_FINGER_C2H2_2"/>
    <property type="match status" value="1"/>
</dbReference>
<evidence type="ECO:0000259" key="7">
    <source>
        <dbReference type="PROSITE" id="PS50157"/>
    </source>
</evidence>
<dbReference type="EMBL" id="JARTCD010000003">
    <property type="protein sequence ID" value="KAJ8662903.1"/>
    <property type="molecule type" value="Genomic_DNA"/>
</dbReference>
<evidence type="ECO:0000256" key="6">
    <source>
        <dbReference type="SAM" id="MobiDB-lite"/>
    </source>
</evidence>
<dbReference type="InterPro" id="IPR013087">
    <property type="entry name" value="Znf_C2H2_type"/>
</dbReference>
<dbReference type="RefSeq" id="XP_058347815.1">
    <property type="nucleotide sequence ID" value="XM_058481177.1"/>
</dbReference>
<evidence type="ECO:0000313" key="9">
    <source>
        <dbReference type="Proteomes" id="UP001234581"/>
    </source>
</evidence>
<evidence type="ECO:0000256" key="3">
    <source>
        <dbReference type="ARBA" id="ARBA00022771"/>
    </source>
</evidence>
<dbReference type="GO" id="GO:0005634">
    <property type="term" value="C:nucleus"/>
    <property type="evidence" value="ECO:0007669"/>
    <property type="project" value="TreeGrafter"/>
</dbReference>
<sequence length="303" mass="33474">MSVLEQQWMTIAGGMMMGSSSGCVGDGVAVDDRLQELETSFCRDFVCCGQHLPDLHDLLHHYEEHHACCTSELEETTTTPNTAIEVAAAAAPPSTTSNQDGAPPPPMLDNLALDMLCNSHDLTTTIDPINTFFAAAAFPPPPVSQQDDLDLVNDYNNNNNNIESSSSSSSSGSVSEDELRTPTSPMSPQQQPLWLDPSNNNNLDWLMRVNHALLAADACAEDPSERPYRCQVRGCGKAYKNANGLKYHKAHGHCNDHLENDSEHHAKKPYHCAFGLCRKRYKNLNGLKYHIEHTHMAKLRRHL</sequence>
<feature type="domain" description="C2H2-type" evidence="7">
    <location>
        <begin position="228"/>
        <end position="258"/>
    </location>
</feature>
<proteinExistence type="predicted"/>
<feature type="compositionally biased region" description="Low complexity" evidence="6">
    <location>
        <begin position="156"/>
        <end position="174"/>
    </location>
</feature>
<evidence type="ECO:0000313" key="8">
    <source>
        <dbReference type="EMBL" id="KAJ8662903.1"/>
    </source>
</evidence>
<keyword evidence="1" id="KW-0479">Metal-binding</keyword>